<keyword evidence="3" id="KW-1185">Reference proteome</keyword>
<evidence type="ECO:0000256" key="1">
    <source>
        <dbReference type="SAM" id="MobiDB-lite"/>
    </source>
</evidence>
<reference evidence="2 3" key="1">
    <citation type="submission" date="2020-12" db="EMBL/GenBank/DDBJ databases">
        <authorList>
            <person name="Zhou J."/>
        </authorList>
    </citation>
    <scope>NUCLEOTIDE SEQUENCE [LARGE SCALE GENOMIC DNA]</scope>
    <source>
        <strain evidence="2 3">CCUG 61299</strain>
    </source>
</reference>
<protein>
    <submittedName>
        <fullName evidence="2">Uncharacterized protein</fullName>
    </submittedName>
</protein>
<evidence type="ECO:0000313" key="3">
    <source>
        <dbReference type="Proteomes" id="UP000595895"/>
    </source>
</evidence>
<proteinExistence type="predicted"/>
<evidence type="ECO:0000313" key="2">
    <source>
        <dbReference type="EMBL" id="QQM66590.1"/>
    </source>
</evidence>
<sequence length="65" mass="6584">MVPKAPITLYPERSPLLMSRRAAVAAAVVSGASLLVGCGRTTHSDVPTRPTGSSKPTAPSGEPSP</sequence>
<dbReference type="Proteomes" id="UP000595895">
    <property type="component" value="Chromosome"/>
</dbReference>
<dbReference type="EMBL" id="CP066802">
    <property type="protein sequence ID" value="QQM66590.1"/>
    <property type="molecule type" value="Genomic_DNA"/>
</dbReference>
<accession>A0A7T7M821</accession>
<feature type="region of interest" description="Disordered" evidence="1">
    <location>
        <begin position="38"/>
        <end position="65"/>
    </location>
</feature>
<name>A0A7T7M821_9ACTO</name>
<dbReference type="AlphaFoldDB" id="A0A7T7M821"/>
<dbReference type="KEGG" id="awe:JG540_05560"/>
<dbReference type="RefSeq" id="WP_200274680.1">
    <property type="nucleotide sequence ID" value="NZ_CP066802.1"/>
</dbReference>
<gene>
    <name evidence="2" type="ORF">JG540_05560</name>
</gene>
<organism evidence="2 3">
    <name type="scientific">Actinomyces weissii</name>
    <dbReference type="NCBI Taxonomy" id="675090"/>
    <lineage>
        <taxon>Bacteria</taxon>
        <taxon>Bacillati</taxon>
        <taxon>Actinomycetota</taxon>
        <taxon>Actinomycetes</taxon>
        <taxon>Actinomycetales</taxon>
        <taxon>Actinomycetaceae</taxon>
        <taxon>Actinomyces</taxon>
    </lineage>
</organism>